<evidence type="ECO:0000313" key="1">
    <source>
        <dbReference type="EMBL" id="TIB07779.1"/>
    </source>
</evidence>
<dbReference type="EMBL" id="SPOF01000076">
    <property type="protein sequence ID" value="TIB07779.1"/>
    <property type="molecule type" value="Genomic_DNA"/>
</dbReference>
<comment type="caution">
    <text evidence="1">The sequence shown here is derived from an EMBL/GenBank/DDBJ whole genome shotgun (WGS) entry which is preliminary data.</text>
</comment>
<gene>
    <name evidence="1" type="ORF">E3P90_03922</name>
</gene>
<protein>
    <submittedName>
        <fullName evidence="1">Uncharacterized protein</fullName>
    </submittedName>
</protein>
<name>A0A4T0GX26_WALIC</name>
<dbReference type="AlphaFoldDB" id="A0A4T0GX26"/>
<accession>A0A4T0GX26</accession>
<organism evidence="1 2">
    <name type="scientific">Wallemia ichthyophaga</name>
    <dbReference type="NCBI Taxonomy" id="245174"/>
    <lineage>
        <taxon>Eukaryota</taxon>
        <taxon>Fungi</taxon>
        <taxon>Dikarya</taxon>
        <taxon>Basidiomycota</taxon>
        <taxon>Wallemiomycotina</taxon>
        <taxon>Wallemiomycetes</taxon>
        <taxon>Wallemiales</taxon>
        <taxon>Wallemiaceae</taxon>
        <taxon>Wallemia</taxon>
    </lineage>
</organism>
<evidence type="ECO:0000313" key="2">
    <source>
        <dbReference type="Proteomes" id="UP000306954"/>
    </source>
</evidence>
<reference evidence="1 2" key="1">
    <citation type="submission" date="2019-03" db="EMBL/GenBank/DDBJ databases">
        <title>Sequencing 23 genomes of Wallemia ichthyophaga.</title>
        <authorList>
            <person name="Gostincar C."/>
        </authorList>
    </citation>
    <scope>NUCLEOTIDE SEQUENCE [LARGE SCALE GENOMIC DNA]</scope>
    <source>
        <strain evidence="1 2">EXF-8621</strain>
    </source>
</reference>
<dbReference type="Proteomes" id="UP000306954">
    <property type="component" value="Unassembled WGS sequence"/>
</dbReference>
<sequence>MIEITNVVNADADPAAAAAVDQLGGLIGALSILPTTSLEQFYINPAQRSSRFSCSCEECFVVIIFADESSFASSLRSLDISNMCSCWGLVLTREDRRIESTDMEKGQHVQLVYSSPVDK</sequence>
<proteinExistence type="predicted"/>